<keyword evidence="1" id="KW-0732">Signal</keyword>
<reference evidence="3" key="1">
    <citation type="submission" date="2015-09" db="EMBL/GenBank/DDBJ databases">
        <authorList>
            <consortium name="Pathogen Informatics"/>
        </authorList>
    </citation>
    <scope>NUCLEOTIDE SEQUENCE [LARGE SCALE GENOMIC DNA]</scope>
    <source>
        <strain evidence="3">Lake Konstanz</strain>
    </source>
</reference>
<evidence type="ECO:0008006" key="4">
    <source>
        <dbReference type="Google" id="ProtNLM"/>
    </source>
</evidence>
<evidence type="ECO:0000313" key="2">
    <source>
        <dbReference type="EMBL" id="CUG42967.1"/>
    </source>
</evidence>
<feature type="chain" id="PRO_5006621879" description="Membrane-associated protein" evidence="1">
    <location>
        <begin position="24"/>
        <end position="287"/>
    </location>
</feature>
<protein>
    <recommendedName>
        <fullName evidence="4">Membrane-associated protein</fullName>
    </recommendedName>
</protein>
<dbReference type="InterPro" id="IPR011042">
    <property type="entry name" value="6-blade_b-propeller_TolB-like"/>
</dbReference>
<organism evidence="2 3">
    <name type="scientific">Bodo saltans</name>
    <name type="common">Flagellated protozoan</name>
    <dbReference type="NCBI Taxonomy" id="75058"/>
    <lineage>
        <taxon>Eukaryota</taxon>
        <taxon>Discoba</taxon>
        <taxon>Euglenozoa</taxon>
        <taxon>Kinetoplastea</taxon>
        <taxon>Metakinetoplastina</taxon>
        <taxon>Eubodonida</taxon>
        <taxon>Bodonidae</taxon>
        <taxon>Bodo</taxon>
    </lineage>
</organism>
<name>A0A0S4J435_BODSA</name>
<evidence type="ECO:0000256" key="1">
    <source>
        <dbReference type="SAM" id="SignalP"/>
    </source>
</evidence>
<keyword evidence="3" id="KW-1185">Reference proteome</keyword>
<accession>A0A0S4J435</accession>
<dbReference type="VEuPathDB" id="TriTrypDB:BSAL_79220"/>
<dbReference type="OrthoDB" id="273823at2759"/>
<sequence>MLRSLSYLVLLLLHSLWCTSVFASKLETVTTTIVQGATQATSVYVDNVRHVLYFGAARSLGRVTLGENCGNVPLVSQIAAGVKGQIGSQDGVGSAARFADIHGMDGTADGMTLYCADYHNYVIRKVSISRAGGGDGAVFNVTTIAGSTAGSLLDGVGRAARLAPIGLALNKAESALYIGDSDNAAIRRINLSTMLVETLVKNSSATPMLVPAFLQLTPDGQFVIFADTDIQRIARVSSTMGSATTMENIAGALGQSGVLDGMNGLSARFSSPRGLALSPDWIDAVRW</sequence>
<evidence type="ECO:0000313" key="3">
    <source>
        <dbReference type="Proteomes" id="UP000051952"/>
    </source>
</evidence>
<proteinExistence type="predicted"/>
<gene>
    <name evidence="2" type="ORF">BSAL_79220</name>
</gene>
<dbReference type="EMBL" id="CYKH01000808">
    <property type="protein sequence ID" value="CUG42967.1"/>
    <property type="molecule type" value="Genomic_DNA"/>
</dbReference>
<dbReference type="SUPFAM" id="SSF63825">
    <property type="entry name" value="YWTD domain"/>
    <property type="match status" value="1"/>
</dbReference>
<feature type="signal peptide" evidence="1">
    <location>
        <begin position="1"/>
        <end position="23"/>
    </location>
</feature>
<dbReference type="PANTHER" id="PTHR46388">
    <property type="entry name" value="NHL REPEAT-CONTAINING PROTEIN 2"/>
    <property type="match status" value="1"/>
</dbReference>
<dbReference type="PANTHER" id="PTHR46388:SF2">
    <property type="entry name" value="NHL REPEAT-CONTAINING PROTEIN 2"/>
    <property type="match status" value="1"/>
</dbReference>
<dbReference type="Proteomes" id="UP000051952">
    <property type="component" value="Unassembled WGS sequence"/>
</dbReference>
<dbReference type="Gene3D" id="2.120.10.30">
    <property type="entry name" value="TolB, C-terminal domain"/>
    <property type="match status" value="2"/>
</dbReference>
<dbReference type="AlphaFoldDB" id="A0A0S4J435"/>